<keyword evidence="2" id="KW-0808">Transferase</keyword>
<dbReference type="InterPro" id="IPR025714">
    <property type="entry name" value="Methyltranfer_dom"/>
</dbReference>
<dbReference type="OrthoDB" id="9774345at2"/>
<name>A0A239IT17_9FIRM</name>
<dbReference type="RefSeq" id="WP_089284715.1">
    <property type="nucleotide sequence ID" value="NZ_FZOJ01000030.1"/>
</dbReference>
<evidence type="ECO:0000313" key="3">
    <source>
        <dbReference type="Proteomes" id="UP000198304"/>
    </source>
</evidence>
<dbReference type="Gene3D" id="3.40.50.150">
    <property type="entry name" value="Vaccinia Virus protein VP39"/>
    <property type="match status" value="1"/>
</dbReference>
<dbReference type="EMBL" id="FZOJ01000030">
    <property type="protein sequence ID" value="SNS96348.1"/>
    <property type="molecule type" value="Genomic_DNA"/>
</dbReference>
<dbReference type="InterPro" id="IPR029063">
    <property type="entry name" value="SAM-dependent_MTases_sf"/>
</dbReference>
<keyword evidence="3" id="KW-1185">Reference proteome</keyword>
<dbReference type="CDD" id="cd02440">
    <property type="entry name" value="AdoMet_MTases"/>
    <property type="match status" value="1"/>
</dbReference>
<dbReference type="SUPFAM" id="SSF53335">
    <property type="entry name" value="S-adenosyl-L-methionine-dependent methyltransferases"/>
    <property type="match status" value="1"/>
</dbReference>
<feature type="domain" description="Methyltransferase" evidence="1">
    <location>
        <begin position="42"/>
        <end position="155"/>
    </location>
</feature>
<reference evidence="2 3" key="1">
    <citation type="submission" date="2017-06" db="EMBL/GenBank/DDBJ databases">
        <authorList>
            <person name="Kim H.J."/>
            <person name="Triplett B.A."/>
        </authorList>
    </citation>
    <scope>NUCLEOTIDE SEQUENCE [LARGE SCALE GENOMIC DNA]</scope>
    <source>
        <strain evidence="2 3">SCA</strain>
    </source>
</reference>
<dbReference type="GO" id="GO:0008168">
    <property type="term" value="F:methyltransferase activity"/>
    <property type="evidence" value="ECO:0007669"/>
    <property type="project" value="UniProtKB-KW"/>
</dbReference>
<dbReference type="GO" id="GO:0032259">
    <property type="term" value="P:methylation"/>
    <property type="evidence" value="ECO:0007669"/>
    <property type="project" value="UniProtKB-KW"/>
</dbReference>
<sequence>MSRREIWDFWAKGYEGLWVQKYSLAPTRREILLYLEKHLEKDKKYRILDVGCGIGQLLREIKSRFQTYELELSGIDFSKEMIQRAEVMGDGISYQQMDVKDIEDLQGPFDIIICTHSFPYYKGQAFVLHQFRRVMKDDGYLLLAQASQNNLYDHVMMFFVKFTTGKARYPSVKAVEKMVEKLFQCKHIIKIKERFFMPSIYFFVLKGDKT</sequence>
<dbReference type="Pfam" id="PF13847">
    <property type="entry name" value="Methyltransf_31"/>
    <property type="match status" value="1"/>
</dbReference>
<dbReference type="AlphaFoldDB" id="A0A239IT17"/>
<gene>
    <name evidence="2" type="ORF">SAMN05446037_103020</name>
</gene>
<protein>
    <submittedName>
        <fullName evidence="2">Methyltransferase domain-containing protein</fullName>
    </submittedName>
</protein>
<proteinExistence type="predicted"/>
<evidence type="ECO:0000313" key="2">
    <source>
        <dbReference type="EMBL" id="SNS96348.1"/>
    </source>
</evidence>
<organism evidence="2 3">
    <name type="scientific">Anaerovirgula multivorans</name>
    <dbReference type="NCBI Taxonomy" id="312168"/>
    <lineage>
        <taxon>Bacteria</taxon>
        <taxon>Bacillati</taxon>
        <taxon>Bacillota</taxon>
        <taxon>Clostridia</taxon>
        <taxon>Peptostreptococcales</taxon>
        <taxon>Natronincolaceae</taxon>
        <taxon>Anaerovirgula</taxon>
    </lineage>
</organism>
<accession>A0A239IT17</accession>
<evidence type="ECO:0000259" key="1">
    <source>
        <dbReference type="Pfam" id="PF13847"/>
    </source>
</evidence>
<dbReference type="PANTHER" id="PTHR43861:SF1">
    <property type="entry name" value="TRANS-ACONITATE 2-METHYLTRANSFERASE"/>
    <property type="match status" value="1"/>
</dbReference>
<dbReference type="PANTHER" id="PTHR43861">
    <property type="entry name" value="TRANS-ACONITATE 2-METHYLTRANSFERASE-RELATED"/>
    <property type="match status" value="1"/>
</dbReference>
<dbReference type="Proteomes" id="UP000198304">
    <property type="component" value="Unassembled WGS sequence"/>
</dbReference>
<keyword evidence="2" id="KW-0489">Methyltransferase</keyword>